<reference evidence="1 2" key="1">
    <citation type="journal article" date="2023" name="bioRxiv">
        <title>Conserved and derived expression patterns and positive selection on dental genes reveal complex evolutionary context of ever-growing rodent molars.</title>
        <authorList>
            <person name="Calamari Z.T."/>
            <person name="Song A."/>
            <person name="Cohen E."/>
            <person name="Akter M."/>
            <person name="Roy R.D."/>
            <person name="Hallikas O."/>
            <person name="Christensen M.M."/>
            <person name="Li P."/>
            <person name="Marangoni P."/>
            <person name="Jernvall J."/>
            <person name="Klein O.D."/>
        </authorList>
    </citation>
    <scope>NUCLEOTIDE SEQUENCE [LARGE SCALE GENOMIC DNA]</scope>
    <source>
        <strain evidence="1">V071</strain>
    </source>
</reference>
<dbReference type="EMBL" id="JBBHLL010000048">
    <property type="protein sequence ID" value="KAK7824112.1"/>
    <property type="molecule type" value="Genomic_DNA"/>
</dbReference>
<sequence>MMRFPHKSATSTALLPWGGHLPTSASPSSSWLTVLPPYQWLSACLLSFMSTLHVLTQFFSWPFPRCVPPWTHLPVPLSCPLPRFICASASPYFWPLFATFLVCSGSCPLVCFD</sequence>
<dbReference type="AlphaFoldDB" id="A0AAW0JC27"/>
<gene>
    <name evidence="1" type="ORF">U0070_019798</name>
</gene>
<keyword evidence="2" id="KW-1185">Reference proteome</keyword>
<evidence type="ECO:0000313" key="2">
    <source>
        <dbReference type="Proteomes" id="UP001488838"/>
    </source>
</evidence>
<evidence type="ECO:0000313" key="1">
    <source>
        <dbReference type="EMBL" id="KAK7824112.1"/>
    </source>
</evidence>
<comment type="caution">
    <text evidence="1">The sequence shown here is derived from an EMBL/GenBank/DDBJ whole genome shotgun (WGS) entry which is preliminary data.</text>
</comment>
<protein>
    <submittedName>
        <fullName evidence="1">Uncharacterized protein</fullName>
    </submittedName>
</protein>
<proteinExistence type="predicted"/>
<name>A0AAW0JC27_MYOGA</name>
<dbReference type="Proteomes" id="UP001488838">
    <property type="component" value="Unassembled WGS sequence"/>
</dbReference>
<organism evidence="1 2">
    <name type="scientific">Myodes glareolus</name>
    <name type="common">Bank vole</name>
    <name type="synonym">Clethrionomys glareolus</name>
    <dbReference type="NCBI Taxonomy" id="447135"/>
    <lineage>
        <taxon>Eukaryota</taxon>
        <taxon>Metazoa</taxon>
        <taxon>Chordata</taxon>
        <taxon>Craniata</taxon>
        <taxon>Vertebrata</taxon>
        <taxon>Euteleostomi</taxon>
        <taxon>Mammalia</taxon>
        <taxon>Eutheria</taxon>
        <taxon>Euarchontoglires</taxon>
        <taxon>Glires</taxon>
        <taxon>Rodentia</taxon>
        <taxon>Myomorpha</taxon>
        <taxon>Muroidea</taxon>
        <taxon>Cricetidae</taxon>
        <taxon>Arvicolinae</taxon>
        <taxon>Myodes</taxon>
    </lineage>
</organism>
<accession>A0AAW0JC27</accession>